<dbReference type="InterPro" id="IPR014710">
    <property type="entry name" value="RmlC-like_jellyroll"/>
</dbReference>
<feature type="domain" description="HTH crp-type" evidence="5">
    <location>
        <begin position="118"/>
        <end position="184"/>
    </location>
</feature>
<proteinExistence type="predicted"/>
<dbReference type="InterPro" id="IPR018490">
    <property type="entry name" value="cNMP-bd_dom_sf"/>
</dbReference>
<dbReference type="InterPro" id="IPR012318">
    <property type="entry name" value="HTH_CRP"/>
</dbReference>
<keyword evidence="3" id="KW-0804">Transcription</keyword>
<dbReference type="PANTHER" id="PTHR24567">
    <property type="entry name" value="CRP FAMILY TRANSCRIPTIONAL REGULATORY PROTEIN"/>
    <property type="match status" value="1"/>
</dbReference>
<accession>A0ABR7RMY2</accession>
<reference evidence="6 7" key="1">
    <citation type="journal article" date="2013" name="Int. J. Syst. Evol. Microbiol.">
        <title>Roseomonas aerophila sp. nov., isolated from air.</title>
        <authorList>
            <person name="Kim S.J."/>
            <person name="Weon H.Y."/>
            <person name="Ahn J.H."/>
            <person name="Hong S.B."/>
            <person name="Seok S.J."/>
            <person name="Whang K.S."/>
            <person name="Kwon S.W."/>
        </authorList>
    </citation>
    <scope>NUCLEOTIDE SEQUENCE [LARGE SCALE GENOMIC DNA]</scope>
    <source>
        <strain evidence="6 7">NBRC 108923</strain>
    </source>
</reference>
<evidence type="ECO:0000256" key="1">
    <source>
        <dbReference type="ARBA" id="ARBA00023015"/>
    </source>
</evidence>
<evidence type="ECO:0000259" key="4">
    <source>
        <dbReference type="Pfam" id="PF00027"/>
    </source>
</evidence>
<gene>
    <name evidence="6" type="ORF">IBL26_14055</name>
</gene>
<dbReference type="Proteomes" id="UP000626026">
    <property type="component" value="Unassembled WGS sequence"/>
</dbReference>
<evidence type="ECO:0000259" key="5">
    <source>
        <dbReference type="Pfam" id="PF13545"/>
    </source>
</evidence>
<sequence>MPLRQVLHSPDEPIERVYFPETGWVSMLAVLEDGDCAEVGLTGREGMVGLPVVLGADREDVEAIVQCAGTALSAEANAFRAELAANPPLMSLLLRYALVHLGQIARTAACNGHHVTEQRLARWLLMSHDRAESDEFPMTHEFLSLMLGVRRAGVSVAASVLQKAGLISYERGRIAITDRPGLEAASCECYGIARRASDRLFHPHLSKRDRYRD</sequence>
<keyword evidence="1" id="KW-0805">Transcription regulation</keyword>
<keyword evidence="7" id="KW-1185">Reference proteome</keyword>
<keyword evidence="2" id="KW-0238">DNA-binding</keyword>
<dbReference type="InterPro" id="IPR036390">
    <property type="entry name" value="WH_DNA-bd_sf"/>
</dbReference>
<evidence type="ECO:0000313" key="6">
    <source>
        <dbReference type="EMBL" id="MBC9207964.1"/>
    </source>
</evidence>
<dbReference type="PANTHER" id="PTHR24567:SF74">
    <property type="entry name" value="HTH-TYPE TRANSCRIPTIONAL REGULATOR ARCR"/>
    <property type="match status" value="1"/>
</dbReference>
<dbReference type="InterPro" id="IPR050397">
    <property type="entry name" value="Env_Response_Regulators"/>
</dbReference>
<dbReference type="SUPFAM" id="SSF46785">
    <property type="entry name" value="Winged helix' DNA-binding domain"/>
    <property type="match status" value="1"/>
</dbReference>
<dbReference type="Gene3D" id="2.60.120.10">
    <property type="entry name" value="Jelly Rolls"/>
    <property type="match status" value="1"/>
</dbReference>
<evidence type="ECO:0000256" key="2">
    <source>
        <dbReference type="ARBA" id="ARBA00023125"/>
    </source>
</evidence>
<name>A0ABR7RMY2_9PROT</name>
<comment type="caution">
    <text evidence="6">The sequence shown here is derived from an EMBL/GenBank/DDBJ whole genome shotgun (WGS) entry which is preliminary data.</text>
</comment>
<evidence type="ECO:0000256" key="3">
    <source>
        <dbReference type="ARBA" id="ARBA00023163"/>
    </source>
</evidence>
<dbReference type="InterPro" id="IPR000595">
    <property type="entry name" value="cNMP-bd_dom"/>
</dbReference>
<dbReference type="Pfam" id="PF13545">
    <property type="entry name" value="HTH_Crp_2"/>
    <property type="match status" value="1"/>
</dbReference>
<evidence type="ECO:0000313" key="7">
    <source>
        <dbReference type="Proteomes" id="UP000626026"/>
    </source>
</evidence>
<protein>
    <submittedName>
        <fullName evidence="6">Crp/Fnr family transcriptional regulator</fullName>
    </submittedName>
</protein>
<organism evidence="6 7">
    <name type="scientific">Teichococcus aerophilus</name>
    <dbReference type="NCBI Taxonomy" id="1224513"/>
    <lineage>
        <taxon>Bacteria</taxon>
        <taxon>Pseudomonadati</taxon>
        <taxon>Pseudomonadota</taxon>
        <taxon>Alphaproteobacteria</taxon>
        <taxon>Acetobacterales</taxon>
        <taxon>Roseomonadaceae</taxon>
        <taxon>Roseomonas</taxon>
    </lineage>
</organism>
<dbReference type="EMBL" id="JACTVA010000024">
    <property type="protein sequence ID" value="MBC9207964.1"/>
    <property type="molecule type" value="Genomic_DNA"/>
</dbReference>
<dbReference type="SUPFAM" id="SSF51206">
    <property type="entry name" value="cAMP-binding domain-like"/>
    <property type="match status" value="1"/>
</dbReference>
<feature type="domain" description="Cyclic nucleotide-binding" evidence="4">
    <location>
        <begin position="5"/>
        <end position="85"/>
    </location>
</feature>
<dbReference type="Pfam" id="PF00027">
    <property type="entry name" value="cNMP_binding"/>
    <property type="match status" value="1"/>
</dbReference>